<keyword evidence="1" id="KW-0175">Coiled coil</keyword>
<sequence>MPVPRLYDLSKQRLLQNVHILTDIGDLPYWFLAPILRHLENPSQLRELEKNCPQLLGETGEIWLKFIKRDIPNWNKKPYEPNDPKNWSKAYRKLKKDAEAEKAQQEETLREQMRAIQQNKAGNQTRIVEARTGYDPRDRKTRGFGRGGGFSTGPAPPAKTGKLAFDKLRRGVHDQKIARPKATHTPNHLLDKRRGQVLQAPARLVRMHENAPATPPTIVVAKHASGLPGDRTGSTNARPKITARPIPREGVAVVGQKVQRPSLPVGQQFTAPRLQAQQSASGGAAPVIMRKRRRAEPSIFHEPKKRKV</sequence>
<keyword evidence="4" id="KW-1185">Reference proteome</keyword>
<dbReference type="InterPro" id="IPR051870">
    <property type="entry name" value="Elongin-A_domain"/>
</dbReference>
<dbReference type="AlphaFoldDB" id="A0A7C8IFF4"/>
<dbReference type="EMBL" id="JAADJZ010000001">
    <property type="protein sequence ID" value="KAF2878068.1"/>
    <property type="molecule type" value="Genomic_DNA"/>
</dbReference>
<dbReference type="PANTHER" id="PTHR15141">
    <property type="entry name" value="TRANSCRIPTION ELONGATION FACTOR B POLYPEPTIDE 3"/>
    <property type="match status" value="1"/>
</dbReference>
<dbReference type="Pfam" id="PF06881">
    <property type="entry name" value="Elongin_A"/>
    <property type="match status" value="1"/>
</dbReference>
<dbReference type="PANTHER" id="PTHR15141:SF76">
    <property type="entry name" value="TRANSCRIPTION ELONGATION FACTOR B POLYPEPTIDE 3"/>
    <property type="match status" value="1"/>
</dbReference>
<gene>
    <name evidence="3" type="ORF">BDV95DRAFT_556610</name>
</gene>
<reference evidence="3 4" key="1">
    <citation type="submission" date="2020-01" db="EMBL/GenBank/DDBJ databases">
        <authorList>
            <consortium name="DOE Joint Genome Institute"/>
            <person name="Haridas S."/>
            <person name="Albert R."/>
            <person name="Binder M."/>
            <person name="Bloem J."/>
            <person name="Labutti K."/>
            <person name="Salamov A."/>
            <person name="Andreopoulos B."/>
            <person name="Baker S.E."/>
            <person name="Barry K."/>
            <person name="Bills G."/>
            <person name="Bluhm B.H."/>
            <person name="Cannon C."/>
            <person name="Castanera R."/>
            <person name="Culley D.E."/>
            <person name="Daum C."/>
            <person name="Ezra D."/>
            <person name="Gonzalez J.B."/>
            <person name="Henrissat B."/>
            <person name="Kuo A."/>
            <person name="Liang C."/>
            <person name="Lipzen A."/>
            <person name="Lutzoni F."/>
            <person name="Magnuson J."/>
            <person name="Mondo S."/>
            <person name="Nolan M."/>
            <person name="Ohm R."/>
            <person name="Pangilinan J."/>
            <person name="Park H.-J.H."/>
            <person name="Ramirez L."/>
            <person name="Alfaro M."/>
            <person name="Sun H."/>
            <person name="Tritt A."/>
            <person name="Yoshinaga Y."/>
            <person name="Zwiers L.-H.L."/>
            <person name="Turgeon B.G."/>
            <person name="Goodwin S.B."/>
            <person name="Spatafora J.W."/>
            <person name="Crous P.W."/>
            <person name="Grigoriev I.V."/>
        </authorList>
    </citation>
    <scope>NUCLEOTIDE SEQUENCE [LARGE SCALE GENOMIC DNA]</scope>
    <source>
        <strain evidence="3 4">CBS 611.86</strain>
    </source>
</reference>
<feature type="compositionally biased region" description="Low complexity" evidence="2">
    <location>
        <begin position="275"/>
        <end position="285"/>
    </location>
</feature>
<name>A0A7C8IFF4_9PLEO</name>
<comment type="caution">
    <text evidence="3">The sequence shown here is derived from an EMBL/GenBank/DDBJ whole genome shotgun (WGS) entry which is preliminary data.</text>
</comment>
<evidence type="ECO:0000256" key="2">
    <source>
        <dbReference type="SAM" id="MobiDB-lite"/>
    </source>
</evidence>
<dbReference type="GO" id="GO:0070449">
    <property type="term" value="C:elongin complex"/>
    <property type="evidence" value="ECO:0007669"/>
    <property type="project" value="InterPro"/>
</dbReference>
<evidence type="ECO:0000256" key="1">
    <source>
        <dbReference type="SAM" id="Coils"/>
    </source>
</evidence>
<feature type="coiled-coil region" evidence="1">
    <location>
        <begin position="88"/>
        <end position="115"/>
    </location>
</feature>
<dbReference type="Proteomes" id="UP000481861">
    <property type="component" value="Unassembled WGS sequence"/>
</dbReference>
<accession>A0A7C8IFF4</accession>
<dbReference type="GO" id="GO:0006368">
    <property type="term" value="P:transcription elongation by RNA polymerase II"/>
    <property type="evidence" value="ECO:0007669"/>
    <property type="project" value="InterPro"/>
</dbReference>
<protein>
    <submittedName>
        <fullName evidence="3">RNA polymerase II transcription factor SIII subunit A-domain-containing protein</fullName>
    </submittedName>
</protein>
<feature type="region of interest" description="Disordered" evidence="2">
    <location>
        <begin position="135"/>
        <end position="161"/>
    </location>
</feature>
<proteinExistence type="predicted"/>
<evidence type="ECO:0000313" key="4">
    <source>
        <dbReference type="Proteomes" id="UP000481861"/>
    </source>
</evidence>
<organism evidence="3 4">
    <name type="scientific">Massariosphaeria phaeospora</name>
    <dbReference type="NCBI Taxonomy" id="100035"/>
    <lineage>
        <taxon>Eukaryota</taxon>
        <taxon>Fungi</taxon>
        <taxon>Dikarya</taxon>
        <taxon>Ascomycota</taxon>
        <taxon>Pezizomycotina</taxon>
        <taxon>Dothideomycetes</taxon>
        <taxon>Pleosporomycetidae</taxon>
        <taxon>Pleosporales</taxon>
        <taxon>Pleosporales incertae sedis</taxon>
        <taxon>Massariosphaeria</taxon>
    </lineage>
</organism>
<dbReference type="InterPro" id="IPR010684">
    <property type="entry name" value="RNA_pol_II_trans_fac_SIII_A"/>
</dbReference>
<dbReference type="OrthoDB" id="21513at2759"/>
<dbReference type="Gene3D" id="6.10.250.3180">
    <property type="match status" value="1"/>
</dbReference>
<evidence type="ECO:0000313" key="3">
    <source>
        <dbReference type="EMBL" id="KAF2878068.1"/>
    </source>
</evidence>
<feature type="region of interest" description="Disordered" evidence="2">
    <location>
        <begin position="271"/>
        <end position="308"/>
    </location>
</feature>